<dbReference type="FunFam" id="1.10.1140.10:FF:000001">
    <property type="entry name" value="ATP synthase subunit beta"/>
    <property type="match status" value="1"/>
</dbReference>
<evidence type="ECO:0000256" key="7">
    <source>
        <dbReference type="ARBA" id="ARBA00022967"/>
    </source>
</evidence>
<evidence type="ECO:0000256" key="5">
    <source>
        <dbReference type="ARBA" id="ARBA00022781"/>
    </source>
</evidence>
<dbReference type="GO" id="GO:0046933">
    <property type="term" value="F:proton-transporting ATP synthase activity, rotational mechanism"/>
    <property type="evidence" value="ECO:0007669"/>
    <property type="project" value="UniProtKB-UniRule"/>
</dbReference>
<dbReference type="AlphaFoldDB" id="A0A919AR29"/>
<comment type="subcellular location">
    <subcellularLocation>
        <location evidence="12">Cell membrane</location>
        <topology evidence="12">Peripheral membrane protein</topology>
    </subcellularLocation>
    <subcellularLocation>
        <location evidence="1">Membrane</location>
    </subcellularLocation>
</comment>
<evidence type="ECO:0000256" key="2">
    <source>
        <dbReference type="ARBA" id="ARBA00008936"/>
    </source>
</evidence>
<keyword evidence="15" id="KW-1185">Reference proteome</keyword>
<dbReference type="Gene3D" id="3.40.50.300">
    <property type="entry name" value="P-loop containing nucleotide triphosphate hydrolases"/>
    <property type="match status" value="1"/>
</dbReference>
<dbReference type="EMBL" id="BNCI01000001">
    <property type="protein sequence ID" value="GHF20351.1"/>
    <property type="molecule type" value="Genomic_DNA"/>
</dbReference>
<comment type="similarity">
    <text evidence="2 12">Belongs to the ATPase alpha/beta chains family.</text>
</comment>
<evidence type="ECO:0000256" key="9">
    <source>
        <dbReference type="ARBA" id="ARBA00023136"/>
    </source>
</evidence>
<dbReference type="InterPro" id="IPR024034">
    <property type="entry name" value="ATPase_F1/V1_b/a_C"/>
</dbReference>
<evidence type="ECO:0000259" key="13">
    <source>
        <dbReference type="SMART" id="SM00382"/>
    </source>
</evidence>
<protein>
    <recommendedName>
        <fullName evidence="12">ATP synthase subunit beta</fullName>
        <ecNumber evidence="12">7.1.2.2</ecNumber>
    </recommendedName>
    <alternativeName>
        <fullName evidence="12">ATP synthase F1 sector subunit beta</fullName>
    </alternativeName>
    <alternativeName>
        <fullName evidence="12">F-ATPase subunit beta</fullName>
    </alternativeName>
</protein>
<comment type="function">
    <text evidence="12">Produces ATP from ADP in the presence of a proton gradient across the membrane. The catalytic sites are hosted primarily by the beta subunits.</text>
</comment>
<evidence type="ECO:0000256" key="10">
    <source>
        <dbReference type="ARBA" id="ARBA00023196"/>
    </source>
</evidence>
<proteinExistence type="inferred from homology"/>
<dbReference type="PANTHER" id="PTHR15184:SF71">
    <property type="entry name" value="ATP SYNTHASE SUBUNIT BETA, MITOCHONDRIAL"/>
    <property type="match status" value="1"/>
</dbReference>
<keyword evidence="5 12" id="KW-0375">Hydrogen ion transport</keyword>
<dbReference type="InterPro" id="IPR020003">
    <property type="entry name" value="ATPase_a/bsu_AS"/>
</dbReference>
<dbReference type="NCBIfam" id="TIGR01039">
    <property type="entry name" value="atpD"/>
    <property type="match status" value="1"/>
</dbReference>
<dbReference type="FunFam" id="2.40.10.170:FF:000004">
    <property type="entry name" value="ATP synthase subunit beta"/>
    <property type="match status" value="1"/>
</dbReference>
<keyword evidence="10 12" id="KW-0139">CF(1)</keyword>
<dbReference type="Proteomes" id="UP000630923">
    <property type="component" value="Unassembled WGS sequence"/>
</dbReference>
<keyword evidence="8 12" id="KW-0406">Ion transport</keyword>
<dbReference type="SMART" id="SM00382">
    <property type="entry name" value="AAA"/>
    <property type="match status" value="1"/>
</dbReference>
<dbReference type="SUPFAM" id="SSF52540">
    <property type="entry name" value="P-loop containing nucleoside triphosphate hydrolases"/>
    <property type="match status" value="1"/>
</dbReference>
<feature type="binding site" evidence="12">
    <location>
        <begin position="150"/>
        <end position="157"/>
    </location>
    <ligand>
        <name>ATP</name>
        <dbReference type="ChEBI" id="CHEBI:30616"/>
    </ligand>
</feature>
<evidence type="ECO:0000256" key="8">
    <source>
        <dbReference type="ARBA" id="ARBA00023065"/>
    </source>
</evidence>
<dbReference type="Gene3D" id="1.10.1140.10">
    <property type="entry name" value="Bovine Mitochondrial F1-atpase, Atp Synthase Beta Chain, Chain D, domain 3"/>
    <property type="match status" value="1"/>
</dbReference>
<accession>A0A919AR29</accession>
<dbReference type="GO" id="GO:0005886">
    <property type="term" value="C:plasma membrane"/>
    <property type="evidence" value="ECO:0007669"/>
    <property type="project" value="UniProtKB-SubCell"/>
</dbReference>
<comment type="caution">
    <text evidence="14">The sequence shown here is derived from an EMBL/GenBank/DDBJ whole genome shotgun (WGS) entry which is preliminary data.</text>
</comment>
<comment type="catalytic activity">
    <reaction evidence="12">
        <text>ATP + H2O + 4 H(+)(in) = ADP + phosphate + 5 H(+)(out)</text>
        <dbReference type="Rhea" id="RHEA:57720"/>
        <dbReference type="ChEBI" id="CHEBI:15377"/>
        <dbReference type="ChEBI" id="CHEBI:15378"/>
        <dbReference type="ChEBI" id="CHEBI:30616"/>
        <dbReference type="ChEBI" id="CHEBI:43474"/>
        <dbReference type="ChEBI" id="CHEBI:456216"/>
        <dbReference type="EC" id="7.1.2.2"/>
    </reaction>
</comment>
<keyword evidence="9 12" id="KW-0472">Membrane</keyword>
<evidence type="ECO:0000256" key="11">
    <source>
        <dbReference type="ARBA" id="ARBA00023310"/>
    </source>
</evidence>
<reference evidence="14" key="2">
    <citation type="submission" date="2020-09" db="EMBL/GenBank/DDBJ databases">
        <authorList>
            <person name="Sun Q."/>
            <person name="Kim S."/>
        </authorList>
    </citation>
    <scope>NUCLEOTIDE SEQUENCE</scope>
    <source>
        <strain evidence="14">KCTC 42590</strain>
    </source>
</reference>
<dbReference type="InterPro" id="IPR055190">
    <property type="entry name" value="ATP-synt_VA_C"/>
</dbReference>
<dbReference type="Pfam" id="PF02874">
    <property type="entry name" value="ATP-synt_ab_N"/>
    <property type="match status" value="1"/>
</dbReference>
<dbReference type="SUPFAM" id="SSF47917">
    <property type="entry name" value="C-terminal domain of alpha and beta subunits of F1 ATP synthase"/>
    <property type="match status" value="1"/>
</dbReference>
<dbReference type="EC" id="7.1.2.2" evidence="12"/>
<gene>
    <name evidence="12 14" type="primary">atpD</name>
    <name evidence="14" type="ORF">GCM10017044_14000</name>
</gene>
<dbReference type="InterPro" id="IPR036121">
    <property type="entry name" value="ATPase_F1/V1/A1_a/bsu_N_sf"/>
</dbReference>
<evidence type="ECO:0000256" key="6">
    <source>
        <dbReference type="ARBA" id="ARBA00022840"/>
    </source>
</evidence>
<name>A0A919AR29_9PROT</name>
<dbReference type="GO" id="GO:0005524">
    <property type="term" value="F:ATP binding"/>
    <property type="evidence" value="ECO:0007669"/>
    <property type="project" value="UniProtKB-UniRule"/>
</dbReference>
<dbReference type="Pfam" id="PF00006">
    <property type="entry name" value="ATP-synt_ab"/>
    <property type="match status" value="1"/>
</dbReference>
<evidence type="ECO:0000256" key="12">
    <source>
        <dbReference type="HAMAP-Rule" id="MF_01347"/>
    </source>
</evidence>
<dbReference type="InterPro" id="IPR050053">
    <property type="entry name" value="ATPase_alpha/beta_chains"/>
</dbReference>
<dbReference type="HAMAP" id="MF_01347">
    <property type="entry name" value="ATP_synth_beta_bact"/>
    <property type="match status" value="1"/>
</dbReference>
<evidence type="ECO:0000256" key="3">
    <source>
        <dbReference type="ARBA" id="ARBA00022448"/>
    </source>
</evidence>
<keyword evidence="7 12" id="KW-1278">Translocase</keyword>
<dbReference type="RefSeq" id="WP_191251215.1">
    <property type="nucleotide sequence ID" value="NZ_BNCI01000001.1"/>
</dbReference>
<dbReference type="FunFam" id="3.40.50.300:FF:000026">
    <property type="entry name" value="ATP synthase subunit beta"/>
    <property type="match status" value="1"/>
</dbReference>
<dbReference type="InterPro" id="IPR027417">
    <property type="entry name" value="P-loop_NTPase"/>
</dbReference>
<dbReference type="InterPro" id="IPR000194">
    <property type="entry name" value="ATPase_F1/V1/A1_a/bsu_nucl-bd"/>
</dbReference>
<dbReference type="CDD" id="cd18110">
    <property type="entry name" value="ATP-synt_F1_beta_C"/>
    <property type="match status" value="1"/>
</dbReference>
<keyword evidence="6 12" id="KW-0067">ATP-binding</keyword>
<dbReference type="PANTHER" id="PTHR15184">
    <property type="entry name" value="ATP SYNTHASE"/>
    <property type="match status" value="1"/>
</dbReference>
<reference evidence="14" key="1">
    <citation type="journal article" date="2014" name="Int. J. Syst. Evol. Microbiol.">
        <title>Complete genome sequence of Corynebacterium casei LMG S-19264T (=DSM 44701T), isolated from a smear-ripened cheese.</title>
        <authorList>
            <consortium name="US DOE Joint Genome Institute (JGI-PGF)"/>
            <person name="Walter F."/>
            <person name="Albersmeier A."/>
            <person name="Kalinowski J."/>
            <person name="Ruckert C."/>
        </authorList>
    </citation>
    <scope>NUCLEOTIDE SEQUENCE</scope>
    <source>
        <strain evidence="14">KCTC 42590</strain>
    </source>
</reference>
<sequence>MANTGRITQVIGAVVDVQFDGDLPAILNALETDNNGQRLVLEVAQHLGENTVRTIAMDATEGLVRGGEVKDTGNAISVPVGPETLGRILNVIGEPIDERGPIGHKQVAPIHAEAPAFEDQSTEAEVLVTGIKVVDLLAPYAKGGKIGLFGGAGVGKTVLIQELINNIAKGHGGFSVFAGVGERTREGNDLYHEMIDSKVINLEGESKVALVYGQMNEPPGARARVALTGLTLAEYFRDQEGQDVLFFVDNIFRFTQAGAEVSALLGRIPSAVGYQPTLATDMGALQERITSTKKGSITSVQAVYVPADDLTDPAPATSFAHLDATTVLNRAISEKGIYPAVDPLDSTSRILDPQVVGQEHYEVARSVQELLQKYKSLQDIIAILGMDELSEEDKLVVARARKIERFLSQPFHVAEVFTGTPGEFVQLEDTISSFKAVVAGEYDHLPEAAFYMVGGIDQAIAKAEKLAADAA</sequence>
<keyword evidence="11 12" id="KW-0066">ATP synthesis</keyword>
<organism evidence="14 15">
    <name type="scientific">Kordiimonas sediminis</name>
    <dbReference type="NCBI Taxonomy" id="1735581"/>
    <lineage>
        <taxon>Bacteria</taxon>
        <taxon>Pseudomonadati</taxon>
        <taxon>Pseudomonadota</taxon>
        <taxon>Alphaproteobacteria</taxon>
        <taxon>Kordiimonadales</taxon>
        <taxon>Kordiimonadaceae</taxon>
        <taxon>Kordiimonas</taxon>
    </lineage>
</organism>
<dbReference type="CDD" id="cd01133">
    <property type="entry name" value="F1-ATPase_beta_CD"/>
    <property type="match status" value="1"/>
</dbReference>
<dbReference type="InterPro" id="IPR003593">
    <property type="entry name" value="AAA+_ATPase"/>
</dbReference>
<dbReference type="SUPFAM" id="SSF50615">
    <property type="entry name" value="N-terminal domain of alpha and beta subunits of F1 ATP synthase"/>
    <property type="match status" value="1"/>
</dbReference>
<dbReference type="InterPro" id="IPR005722">
    <property type="entry name" value="ATP_synth_F1_bsu"/>
</dbReference>
<evidence type="ECO:0000313" key="14">
    <source>
        <dbReference type="EMBL" id="GHF20351.1"/>
    </source>
</evidence>
<dbReference type="Gene3D" id="2.40.10.170">
    <property type="match status" value="1"/>
</dbReference>
<dbReference type="GO" id="GO:0045259">
    <property type="term" value="C:proton-transporting ATP synthase complex"/>
    <property type="evidence" value="ECO:0007669"/>
    <property type="project" value="UniProtKB-KW"/>
</dbReference>
<dbReference type="Pfam" id="PF22919">
    <property type="entry name" value="ATP-synt_VA_C"/>
    <property type="match status" value="1"/>
</dbReference>
<dbReference type="InterPro" id="IPR004100">
    <property type="entry name" value="ATPase_F1/V1/A1_a/bsu_N"/>
</dbReference>
<feature type="domain" description="AAA+ ATPase" evidence="13">
    <location>
        <begin position="142"/>
        <end position="325"/>
    </location>
</feature>
<keyword evidence="3 12" id="KW-0813">Transport</keyword>
<dbReference type="CDD" id="cd18115">
    <property type="entry name" value="ATP-synt_F1_beta_N"/>
    <property type="match status" value="1"/>
</dbReference>
<keyword evidence="12" id="KW-1003">Cell membrane</keyword>
<keyword evidence="4 12" id="KW-0547">Nucleotide-binding</keyword>
<evidence type="ECO:0000256" key="4">
    <source>
        <dbReference type="ARBA" id="ARBA00022741"/>
    </source>
</evidence>
<dbReference type="PIRSF" id="PIRSF039072">
    <property type="entry name" value="ATPase_subunit_beta"/>
    <property type="match status" value="1"/>
</dbReference>
<evidence type="ECO:0000313" key="15">
    <source>
        <dbReference type="Proteomes" id="UP000630923"/>
    </source>
</evidence>
<evidence type="ECO:0000256" key="1">
    <source>
        <dbReference type="ARBA" id="ARBA00004370"/>
    </source>
</evidence>
<dbReference type="PROSITE" id="PS00152">
    <property type="entry name" value="ATPASE_ALPHA_BETA"/>
    <property type="match status" value="1"/>
</dbReference>